<dbReference type="Proteomes" id="UP001224674">
    <property type="component" value="Chromosome"/>
</dbReference>
<proteinExistence type="predicted"/>
<name>A0AAJ6DDJ0_9MICC</name>
<dbReference type="RefSeq" id="WP_279675465.1">
    <property type="nucleotide sequence ID" value="NZ_CP122566.1"/>
</dbReference>
<organism evidence="1 2">
    <name type="scientific">Auritidibacter ignavus</name>
    <dbReference type="NCBI Taxonomy" id="678932"/>
    <lineage>
        <taxon>Bacteria</taxon>
        <taxon>Bacillati</taxon>
        <taxon>Actinomycetota</taxon>
        <taxon>Actinomycetes</taxon>
        <taxon>Micrococcales</taxon>
        <taxon>Micrococcaceae</taxon>
        <taxon>Auritidibacter</taxon>
    </lineage>
</organism>
<evidence type="ECO:0000313" key="1">
    <source>
        <dbReference type="EMBL" id="WGH94544.1"/>
    </source>
</evidence>
<keyword evidence="2" id="KW-1185">Reference proteome</keyword>
<evidence type="ECO:0000313" key="2">
    <source>
        <dbReference type="Proteomes" id="UP001224674"/>
    </source>
</evidence>
<dbReference type="EMBL" id="CP122566">
    <property type="protein sequence ID" value="WGH94544.1"/>
    <property type="molecule type" value="Genomic_DNA"/>
</dbReference>
<gene>
    <name evidence="1" type="ORF">QDX21_10930</name>
</gene>
<dbReference type="AlphaFoldDB" id="A0AAJ6DDJ0"/>
<protein>
    <submittedName>
        <fullName evidence="1">Uncharacterized protein</fullName>
    </submittedName>
</protein>
<sequence length="78" mass="8747">MDSRRPHKATVALSAIDNAYLINHTAELIAALSRRTTGSVGMKGMEQTRNGLVRDYQDTHGRPPWPLRCHCFPARYPA</sequence>
<accession>A0AAJ6DDJ0</accession>
<reference evidence="1 2" key="1">
    <citation type="submission" date="2023-03" db="EMBL/GenBank/DDBJ databases">
        <title>Complete genome sequences of several Auritidibacter ignavus strains isolated from ear infections.</title>
        <authorList>
            <person name="Baehr T."/>
            <person name="Baumhoegger A.M."/>
        </authorList>
    </citation>
    <scope>NUCLEOTIDE SEQUENCE [LARGE SCALE GENOMIC DNA]</scope>
    <source>
        <strain evidence="1 2">BABAE-6</strain>
    </source>
</reference>